<dbReference type="GO" id="GO:0016620">
    <property type="term" value="F:oxidoreductase activity, acting on the aldehyde or oxo group of donors, NAD or NADP as acceptor"/>
    <property type="evidence" value="ECO:0007669"/>
    <property type="project" value="InterPro"/>
</dbReference>
<gene>
    <name evidence="3" type="ORF">SAMN05216298_3297</name>
</gene>
<dbReference type="PANTHER" id="PTHR43353">
    <property type="entry name" value="SUCCINATE-SEMIALDEHYDE DEHYDROGENASE, MITOCHONDRIAL"/>
    <property type="match status" value="1"/>
</dbReference>
<evidence type="ECO:0000313" key="4">
    <source>
        <dbReference type="Proteomes" id="UP000198662"/>
    </source>
</evidence>
<protein>
    <submittedName>
        <fullName evidence="3">NADP-dependent aldehyde dehydrogenase</fullName>
    </submittedName>
</protein>
<evidence type="ECO:0000256" key="1">
    <source>
        <dbReference type="ARBA" id="ARBA00023002"/>
    </source>
</evidence>
<dbReference type="Gene3D" id="3.40.605.10">
    <property type="entry name" value="Aldehyde Dehydrogenase, Chain A, domain 1"/>
    <property type="match status" value="1"/>
</dbReference>
<dbReference type="InterPro" id="IPR044151">
    <property type="entry name" value="ALDH_KGSADH"/>
</dbReference>
<proteinExistence type="predicted"/>
<dbReference type="EMBL" id="FNGF01000004">
    <property type="protein sequence ID" value="SDL25528.1"/>
    <property type="molecule type" value="Genomic_DNA"/>
</dbReference>
<dbReference type="InterPro" id="IPR016161">
    <property type="entry name" value="Ald_DH/histidinol_DH"/>
</dbReference>
<keyword evidence="4" id="KW-1185">Reference proteome</keyword>
<name>A0A1G9IJX7_9ACTN</name>
<accession>A0A1G9IJX7</accession>
<feature type="domain" description="Aldehyde dehydrogenase" evidence="2">
    <location>
        <begin position="15"/>
        <end position="300"/>
    </location>
</feature>
<dbReference type="Proteomes" id="UP000198662">
    <property type="component" value="Unassembled WGS sequence"/>
</dbReference>
<dbReference type="InterPro" id="IPR016163">
    <property type="entry name" value="Ald_DH_C"/>
</dbReference>
<reference evidence="4" key="1">
    <citation type="submission" date="2016-10" db="EMBL/GenBank/DDBJ databases">
        <authorList>
            <person name="Varghese N."/>
            <person name="Submissions S."/>
        </authorList>
    </citation>
    <scope>NUCLEOTIDE SEQUENCE [LARGE SCALE GENOMIC DNA]</scope>
    <source>
        <strain evidence="4">CGMCC 4.3147</strain>
    </source>
</reference>
<keyword evidence="1" id="KW-0560">Oxidoreductase</keyword>
<dbReference type="PANTHER" id="PTHR43353:SF3">
    <property type="entry name" value="ALDEHYDE DEHYDROGENASE-RELATED"/>
    <property type="match status" value="1"/>
</dbReference>
<dbReference type="STRING" id="380244.SAMN05216298_3297"/>
<evidence type="ECO:0000259" key="2">
    <source>
        <dbReference type="Pfam" id="PF00171"/>
    </source>
</evidence>
<organism evidence="3 4">
    <name type="scientific">Glycomyces sambucus</name>
    <dbReference type="NCBI Taxonomy" id="380244"/>
    <lineage>
        <taxon>Bacteria</taxon>
        <taxon>Bacillati</taxon>
        <taxon>Actinomycetota</taxon>
        <taxon>Actinomycetes</taxon>
        <taxon>Glycomycetales</taxon>
        <taxon>Glycomycetaceae</taxon>
        <taxon>Glycomyces</taxon>
    </lineage>
</organism>
<sequence>MSGGQMSTGEKSAFPEVDTAVAAATAAFGAYRETEPRTRAGLLRAIADGIEALGDDLAATVHRETRLPLARARSERDRTCGQLRMFAALLDTPGWNRPRIAPGDPAREPLPRPDLRLRHIPLGPVAVFGASNFPLAFSAAGGDTAAALAAGAPVIVKAHEAHPDTSRLVGGVVTDALAALGLPAGTFTLLFGPGRTLGQALVAHPGVAAVAFTGSRAAGLAIASTAAARPVPIPVYAEMSSVNPVFLLPGALADAPGDLARGFAASAVLGSGQFCTNPGLVFARNGTGLDAFLETAAAAFGATAAQPMLTDGIRAAYEAGRDRLAAVPGVELLARGTGAPAPALYRADAAAFLAEPALRDEVFGATSLIVTAADEAETHRLVDVLEGQLTATLHTGPGDLGEAARLLPRLELLAGRIVHGGWPTGVEVGPATVHGGPFPATSDARTTSVGTLAIDRFLRPVAYQDLPDDLLPRELKRA</sequence>
<dbReference type="OrthoDB" id="9770537at2"/>
<dbReference type="InterPro" id="IPR016162">
    <property type="entry name" value="Ald_DH_N"/>
</dbReference>
<dbReference type="Pfam" id="PF00171">
    <property type="entry name" value="Aldedh"/>
    <property type="match status" value="1"/>
</dbReference>
<dbReference type="CDD" id="cd07129">
    <property type="entry name" value="ALDH_KGSADH"/>
    <property type="match status" value="1"/>
</dbReference>
<dbReference type="AlphaFoldDB" id="A0A1G9IJX7"/>
<dbReference type="InterPro" id="IPR015590">
    <property type="entry name" value="Aldehyde_DH_dom"/>
</dbReference>
<evidence type="ECO:0000313" key="3">
    <source>
        <dbReference type="EMBL" id="SDL25528.1"/>
    </source>
</evidence>
<dbReference type="InterPro" id="IPR050740">
    <property type="entry name" value="Aldehyde_DH_Superfamily"/>
</dbReference>
<dbReference type="SUPFAM" id="SSF53720">
    <property type="entry name" value="ALDH-like"/>
    <property type="match status" value="1"/>
</dbReference>
<dbReference type="Gene3D" id="3.40.309.10">
    <property type="entry name" value="Aldehyde Dehydrogenase, Chain A, domain 2"/>
    <property type="match status" value="1"/>
</dbReference>